<organism evidence="4 5">
    <name type="scientific">Prorocentrum cordatum</name>
    <dbReference type="NCBI Taxonomy" id="2364126"/>
    <lineage>
        <taxon>Eukaryota</taxon>
        <taxon>Sar</taxon>
        <taxon>Alveolata</taxon>
        <taxon>Dinophyceae</taxon>
        <taxon>Prorocentrales</taxon>
        <taxon>Prorocentraceae</taxon>
        <taxon>Prorocentrum</taxon>
    </lineage>
</organism>
<feature type="coiled-coil region" evidence="1">
    <location>
        <begin position="1104"/>
        <end position="1131"/>
    </location>
</feature>
<evidence type="ECO:0000313" key="5">
    <source>
        <dbReference type="Proteomes" id="UP001189429"/>
    </source>
</evidence>
<proteinExistence type="predicted"/>
<feature type="compositionally biased region" description="Acidic residues" evidence="2">
    <location>
        <begin position="292"/>
        <end position="302"/>
    </location>
</feature>
<feature type="region of interest" description="Disordered" evidence="2">
    <location>
        <begin position="1"/>
        <end position="43"/>
    </location>
</feature>
<feature type="region of interest" description="Disordered" evidence="2">
    <location>
        <begin position="289"/>
        <end position="369"/>
    </location>
</feature>
<dbReference type="EMBL" id="CAUYUJ010011348">
    <property type="protein sequence ID" value="CAK0831618.1"/>
    <property type="molecule type" value="Genomic_DNA"/>
</dbReference>
<evidence type="ECO:0000259" key="3">
    <source>
        <dbReference type="PROSITE" id="PS51379"/>
    </source>
</evidence>
<sequence length="1189" mass="129782">MPSAELDLAGLGGGGSDSGDEEAPASELGTTAAGAASDNESDYSMDVQECNGCSIQSTNCPISVIQEKPKRVKWARYRNKSFKNKRTGVLRKFKTPSGKWCGNCFSFWRTNFKRELPHLEDWDTVTTEKVHIKRKFRKMQGNWVIKKGGGAVRLRGSQKKKVTTKKSVKQQLVDGGVYFYTEKARRKKFGCPRENKAKKHVVKQRDGTELHGYAVRHGEEGVFQLKNIVEDELALEEAALEEGDALHEDHADEVFAGAQADAAAAGPSIMNETEARERARLAELKRRAAEACDLDEPGDDGPDGSSSDGESEKSEGKSFSAGDSDSEAPSDPGKDADASKKEKARSKARGGSSAASVRSSTPATSKADEKAKSYAKELLSPLEEALGDFLDSKWSAIKPRPLGHMLTEIQEKIGAANRFLKAKGANTTGQEIASLAEHVEMLTHVCAFKKGFNKLQSLEPAAAKQTYQTLKTKLKGKQVPGYIAKVVSGKNLSAVDSLGEQLNLIQDSNADGLGMVPVEVIGTHLDQMKTMHSTDHDEHFKQLVTSVASLGGLPKTIVDDMKAINVYYQTQEIPPGRAISSAMRASVQTAVTRLTQKKDSSVYLVLIKRRKPIPFENALKGLTEKLKEVQATEQKQQVATDITKSLNSSLSMLPATDRSVISHQMDKYNAQVTRCSGVNWTETNGDEVTEVMVTFTDRMAASIMFQVPGNILEAEEGTVKDVLKWVQGQALSLAMCVEKLRDIMAPASPRFDQEISPRVVALRNWAFLLQYCKYFKVVDILASGDPTERLNVALSKMTSSEISGSATIAKHAVKEGNTPYPTDLLSILSTTIEIPDSLNFTNVMTNLCEFHKLIPGPLCKTMQALMQVNSENGVSPVSIADNDLNKISVTVTGSLDIPEEVTNRVRDEKLTSILGKLDGQISIGLLYKSLAEKYKDTFGDEQIDELPTAPGSESLRVPFLMKLVPALCAAIAVDTCDQGSEKLHQGFVENNRDVSELVDWMSREGAETGCPSEDTRQHLSHVLKHWTEAKKTNILGTLEKIAGKLETLSNTVQPNMIDCKDALKDLNPEKMEVIKDMPGRVTLMETIRSMNVKQGMWKKLSCPVAGLFDNMAQLEEKVQEAVKEKNKAKTMVAIRSGMCLLLAKDGAALVGNFFKELKAAKAAIPAKLKKALESLQTDAGLGGGEDDAE</sequence>
<comment type="caution">
    <text evidence="4">The sequence shown here is derived from an EMBL/GenBank/DDBJ whole genome shotgun (WGS) entry which is preliminary data.</text>
</comment>
<keyword evidence="1" id="KW-0175">Coiled coil</keyword>
<dbReference type="InterPro" id="IPR017896">
    <property type="entry name" value="4Fe4S_Fe-S-bd"/>
</dbReference>
<protein>
    <recommendedName>
        <fullName evidence="3">4Fe-4S ferredoxin-type domain-containing protein</fullName>
    </recommendedName>
</protein>
<evidence type="ECO:0000256" key="1">
    <source>
        <dbReference type="SAM" id="Coils"/>
    </source>
</evidence>
<accession>A0ABN9SIR2</accession>
<evidence type="ECO:0000313" key="4">
    <source>
        <dbReference type="EMBL" id="CAK0831618.1"/>
    </source>
</evidence>
<name>A0ABN9SIR2_9DINO</name>
<evidence type="ECO:0000256" key="2">
    <source>
        <dbReference type="SAM" id="MobiDB-lite"/>
    </source>
</evidence>
<feature type="compositionally biased region" description="Low complexity" evidence="2">
    <location>
        <begin position="349"/>
        <end position="365"/>
    </location>
</feature>
<dbReference type="Proteomes" id="UP001189429">
    <property type="component" value="Unassembled WGS sequence"/>
</dbReference>
<feature type="non-terminal residue" evidence="4">
    <location>
        <position position="1189"/>
    </location>
</feature>
<gene>
    <name evidence="4" type="ORF">PCOR1329_LOCUS29903</name>
</gene>
<feature type="domain" description="4Fe-4S ferredoxin-type" evidence="3">
    <location>
        <begin position="41"/>
        <end position="70"/>
    </location>
</feature>
<feature type="compositionally biased region" description="Basic and acidic residues" evidence="2">
    <location>
        <begin position="332"/>
        <end position="341"/>
    </location>
</feature>
<dbReference type="PROSITE" id="PS51379">
    <property type="entry name" value="4FE4S_FER_2"/>
    <property type="match status" value="1"/>
</dbReference>
<reference evidence="4" key="1">
    <citation type="submission" date="2023-10" db="EMBL/GenBank/DDBJ databases">
        <authorList>
            <person name="Chen Y."/>
            <person name="Shah S."/>
            <person name="Dougan E. K."/>
            <person name="Thang M."/>
            <person name="Chan C."/>
        </authorList>
    </citation>
    <scope>NUCLEOTIDE SEQUENCE [LARGE SCALE GENOMIC DNA]</scope>
</reference>
<keyword evidence="5" id="KW-1185">Reference proteome</keyword>